<dbReference type="PROSITE" id="PS50110">
    <property type="entry name" value="RESPONSE_REGULATORY"/>
    <property type="match status" value="1"/>
</dbReference>
<feature type="coiled-coil region" evidence="10">
    <location>
        <begin position="106"/>
        <end position="133"/>
    </location>
</feature>
<evidence type="ECO:0000256" key="3">
    <source>
        <dbReference type="ARBA" id="ARBA00018672"/>
    </source>
</evidence>
<evidence type="ECO:0000256" key="1">
    <source>
        <dbReference type="ARBA" id="ARBA00000085"/>
    </source>
</evidence>
<dbReference type="SMART" id="SM00086">
    <property type="entry name" value="PAC"/>
    <property type="match status" value="3"/>
</dbReference>
<dbReference type="InterPro" id="IPR003594">
    <property type="entry name" value="HATPase_dom"/>
</dbReference>
<evidence type="ECO:0000259" key="11">
    <source>
        <dbReference type="PROSITE" id="PS50109"/>
    </source>
</evidence>
<feature type="domain" description="PAS" evidence="13">
    <location>
        <begin position="123"/>
        <end position="198"/>
    </location>
</feature>
<evidence type="ECO:0000259" key="13">
    <source>
        <dbReference type="PROSITE" id="PS50112"/>
    </source>
</evidence>
<dbReference type="Gene3D" id="3.40.50.2300">
    <property type="match status" value="1"/>
</dbReference>
<dbReference type="GO" id="GO:0000155">
    <property type="term" value="F:phosphorelay sensor kinase activity"/>
    <property type="evidence" value="ECO:0007669"/>
    <property type="project" value="InterPro"/>
</dbReference>
<dbReference type="InterPro" id="IPR000014">
    <property type="entry name" value="PAS"/>
</dbReference>
<reference evidence="15" key="1">
    <citation type="submission" date="2009-02" db="EMBL/GenBank/DDBJ databases">
        <authorList>
            <person name="Fulton L."/>
            <person name="Clifton S."/>
            <person name="Fulton B."/>
            <person name="Xu J."/>
            <person name="Minx P."/>
            <person name="Pepin K.H."/>
            <person name="Johnson M."/>
            <person name="Bhonagiri V."/>
            <person name="Nash W.E."/>
            <person name="Mardis E.R."/>
            <person name="Wilson R.K."/>
        </authorList>
    </citation>
    <scope>NUCLEOTIDE SEQUENCE [LARGE SCALE GENOMIC DNA]</scope>
    <source>
        <strain evidence="15">DSM 15053</strain>
    </source>
</reference>
<comment type="catalytic activity">
    <reaction evidence="1">
        <text>ATP + protein L-histidine = ADP + protein N-phospho-L-histidine.</text>
        <dbReference type="EC" id="2.7.13.3"/>
    </reaction>
</comment>
<feature type="domain" description="Histidine kinase" evidence="11">
    <location>
        <begin position="1033"/>
        <end position="1256"/>
    </location>
</feature>
<dbReference type="Pfam" id="PF13188">
    <property type="entry name" value="PAS_8"/>
    <property type="match status" value="1"/>
</dbReference>
<keyword evidence="16" id="KW-1185">Reference proteome</keyword>
<keyword evidence="10" id="KW-0175">Coiled coil</keyword>
<evidence type="ECO:0000259" key="12">
    <source>
        <dbReference type="PROSITE" id="PS50110"/>
    </source>
</evidence>
<dbReference type="SUPFAM" id="SSF55874">
    <property type="entry name" value="ATPase domain of HSP90 chaperone/DNA topoisomerase II/histidine kinase"/>
    <property type="match status" value="1"/>
</dbReference>
<dbReference type="SMART" id="SM00091">
    <property type="entry name" value="PAS"/>
    <property type="match status" value="5"/>
</dbReference>
<keyword evidence="7" id="KW-0902">Two-component regulatory system</keyword>
<dbReference type="GO" id="GO:0009927">
    <property type="term" value="F:histidine phosphotransfer kinase activity"/>
    <property type="evidence" value="ECO:0007669"/>
    <property type="project" value="TreeGrafter"/>
</dbReference>
<dbReference type="SUPFAM" id="SSF47384">
    <property type="entry name" value="Homodimeric domain of signal transducing histidine kinase"/>
    <property type="match status" value="1"/>
</dbReference>
<evidence type="ECO:0000256" key="2">
    <source>
        <dbReference type="ARBA" id="ARBA00012438"/>
    </source>
</evidence>
<dbReference type="PRINTS" id="PR00344">
    <property type="entry name" value="BCTRLSENSOR"/>
</dbReference>
<name>C0BXS7_9FIRM</name>
<accession>C0BXS7</accession>
<dbReference type="SMART" id="SM00387">
    <property type="entry name" value="HATPase_c"/>
    <property type="match status" value="1"/>
</dbReference>
<dbReference type="Pfam" id="PF00512">
    <property type="entry name" value="HisKA"/>
    <property type="match status" value="1"/>
</dbReference>
<dbReference type="InterPro" id="IPR011006">
    <property type="entry name" value="CheY-like_superfamily"/>
</dbReference>
<dbReference type="InterPro" id="IPR001789">
    <property type="entry name" value="Sig_transdc_resp-reg_receiver"/>
</dbReference>
<keyword evidence="4 9" id="KW-0597">Phosphoprotein</keyword>
<evidence type="ECO:0000259" key="14">
    <source>
        <dbReference type="PROSITE" id="PS50113"/>
    </source>
</evidence>
<evidence type="ECO:0000313" key="16">
    <source>
        <dbReference type="Proteomes" id="UP000004893"/>
    </source>
</evidence>
<dbReference type="OrthoDB" id="9811620at2"/>
<dbReference type="InterPro" id="IPR005467">
    <property type="entry name" value="His_kinase_dom"/>
</dbReference>
<evidence type="ECO:0000256" key="4">
    <source>
        <dbReference type="ARBA" id="ARBA00022553"/>
    </source>
</evidence>
<dbReference type="RefSeq" id="WP_006441947.1">
    <property type="nucleotide sequence ID" value="NZ_CP036524.1"/>
</dbReference>
<dbReference type="PANTHER" id="PTHR43047:SF72">
    <property type="entry name" value="OSMOSENSING HISTIDINE PROTEIN KINASE SLN1"/>
    <property type="match status" value="1"/>
</dbReference>
<dbReference type="eggNOG" id="COG2202">
    <property type="taxonomic scope" value="Bacteria"/>
</dbReference>
<sequence>MRKDILSMDQQAAALDNAPVAVFVRAASGGRLLYANRLAEELFWQKPESGGELCPFCCTEDMNESGFSVREFHCSMDDRIYQFSGRNIDWAGQPAQIEYIVDITDKKREEEHFRALEEELKASNDKMQDIINAIPGGVAIYKVSDIFETVYFSDGVPELSGYSVEEYKELVKGDAADMTYREDKDMVVSKAREVIETRGLTSFEFRKQHRDGHIVWVRVQIKWIGEEDGCPLLHCVFHNISDIKEAQLEMSHIVNSIPGGIASYQVVDNRFVPTFYSNGVLELSGHTREEYEDIIQDNALNVIYEQDRQRVLEAAASALISGEVLDVSYRMRHKDGNLIWVHLNGRRMGPLAEVMRFYAVFTGMSAETRIFQEMANETADGIYVISKETYELLYVNEAKDLFAGKNDCIGQKCYEALHGREKACEFCTLGKYEPDGEEHDMAVPGSGRYYSTRFRETDWNGIPAYVKFVRDTTEEVRTRKEKERLEQYFQTVLSNLPGGVVVVHYEKDGSMTPEFLSDGFAAMTGMTTDEAWQLYREDAMAGIHPDDCAYVKEQMNEYIASGASSWEIIYRLKKGSGYVWVKNTLSLIENEGGERRIYTVYQDMTKILKEQEQMRRQYQEMLMKHYHTPGADTLILGHCNITQNEILEIDDYTGLDILGTFGAVREEFFTGVGSFIVDEEERKQFYGTYLNRPSLEAFERGETEQKMDCFVKLPHEEKGRYVRFKMNLVATPDSGDITGVLTVTDSTQETVRDRIMYQLSASGYDFIADLDVTEDRYVILSCSEDASSVPPGEGCHSKWTEEMLQNRVVPKDRERFRRNLDTAVMLKRLGKGRSYTFAYSVAEENGDIRTKTMTVSAVDLRIGRVSLSRADITESVREQQAMLRVIAYTFELAGFIDIGTGSFTMYTRETVLENLQPHFVADYSSALLQFVKRYGLQEGEEELYNCFRTETMKKKLEEKPNGYDFLFPYRQDGGERYKQINVMWGDINHSTVCLVQADVTDMLAAERKNKKALENALVLAEEANRAKSDFLSTMSHDIRTPMNAIIGMTTLAVAHLGDSGRVADCLNKISISSRHLLSLINDILDMSKIESAQISLNRMEIYLPDMLEKLSAIIAPQAGEAGIRFDIRTEGIRHNYFYGDALRIDQILINILSNAVKYTREGGSVMFAAEEIPSVRQAGWLRYRFTVSDTGIGMTEEFLEHIFDPFARSAGTQRIEGTGLGLSITKGLVDLMGGEISVQSTPGEGSCFQVELECESAKEAEADRKAERKAPGADASDDKLFEGRLFLVAEDNEINAEILCELLSMYGAETVVRENGRQAVQAFLDAAPGTYDAVLMDIQMPEMNGYEAARAIRQTDRDDAAVIPIIAMTANAFSEDVKAAGESGMNAHVAKPVDVEMLRETLKEVMGRTK</sequence>
<evidence type="ECO:0000256" key="7">
    <source>
        <dbReference type="ARBA" id="ARBA00023012"/>
    </source>
</evidence>
<comment type="function">
    <text evidence="8">May play the central regulatory role in sporulation. It may be an element of the effector pathway responsible for the activation of sporulation genes in response to nutritional stress. Spo0A may act in concert with spo0H (a sigma factor) to control the expression of some genes that are critical to the sporulation process.</text>
</comment>
<keyword evidence="5" id="KW-0808">Transferase</keyword>
<dbReference type="GO" id="GO:0005886">
    <property type="term" value="C:plasma membrane"/>
    <property type="evidence" value="ECO:0007669"/>
    <property type="project" value="TreeGrafter"/>
</dbReference>
<comment type="caution">
    <text evidence="15">The sequence shown here is derived from an EMBL/GenBank/DDBJ whole genome shotgun (WGS) entry which is preliminary data.</text>
</comment>
<dbReference type="InterPro" id="IPR001610">
    <property type="entry name" value="PAC"/>
</dbReference>
<dbReference type="InterPro" id="IPR000700">
    <property type="entry name" value="PAS-assoc_C"/>
</dbReference>
<evidence type="ECO:0000256" key="5">
    <source>
        <dbReference type="ARBA" id="ARBA00022679"/>
    </source>
</evidence>
<gene>
    <name evidence="15" type="ORF">CLOHYLEM_04614</name>
</gene>
<dbReference type="STRING" id="553973.CLOHYLEM_04614"/>
<dbReference type="CDD" id="cd17546">
    <property type="entry name" value="REC_hyHK_CKI1_RcsC-like"/>
    <property type="match status" value="1"/>
</dbReference>
<evidence type="ECO:0000256" key="8">
    <source>
        <dbReference type="ARBA" id="ARBA00024867"/>
    </source>
</evidence>
<dbReference type="SUPFAM" id="SSF55785">
    <property type="entry name" value="PYP-like sensor domain (PAS domain)"/>
    <property type="match status" value="3"/>
</dbReference>
<dbReference type="Gene3D" id="3.30.450.20">
    <property type="entry name" value="PAS domain"/>
    <property type="match status" value="4"/>
</dbReference>
<dbReference type="EMBL" id="ABYI02000012">
    <property type="protein sequence ID" value="EEG75384.1"/>
    <property type="molecule type" value="Genomic_DNA"/>
</dbReference>
<evidence type="ECO:0000256" key="9">
    <source>
        <dbReference type="PROSITE-ProRule" id="PRU00169"/>
    </source>
</evidence>
<keyword evidence="6" id="KW-0418">Kinase</keyword>
<feature type="domain" description="Response regulatory" evidence="12">
    <location>
        <begin position="1285"/>
        <end position="1406"/>
    </location>
</feature>
<dbReference type="InterPro" id="IPR035965">
    <property type="entry name" value="PAS-like_dom_sf"/>
</dbReference>
<dbReference type="eggNOG" id="COG0784">
    <property type="taxonomic scope" value="Bacteria"/>
</dbReference>
<dbReference type="PROSITE" id="PS50109">
    <property type="entry name" value="HIS_KIN"/>
    <property type="match status" value="1"/>
</dbReference>
<dbReference type="InterPro" id="IPR013655">
    <property type="entry name" value="PAS_fold_3"/>
</dbReference>
<dbReference type="CDD" id="cd00082">
    <property type="entry name" value="HisKA"/>
    <property type="match status" value="1"/>
</dbReference>
<dbReference type="CDD" id="cd16922">
    <property type="entry name" value="HATPase_EvgS-ArcB-TorS-like"/>
    <property type="match status" value="1"/>
</dbReference>
<dbReference type="InterPro" id="IPR036097">
    <property type="entry name" value="HisK_dim/P_sf"/>
</dbReference>
<dbReference type="Pfam" id="PF02518">
    <property type="entry name" value="HATPase_c"/>
    <property type="match status" value="1"/>
</dbReference>
<evidence type="ECO:0000313" key="15">
    <source>
        <dbReference type="EMBL" id="EEG75384.1"/>
    </source>
</evidence>
<dbReference type="Gene3D" id="3.30.565.10">
    <property type="entry name" value="Histidine kinase-like ATPase, C-terminal domain"/>
    <property type="match status" value="1"/>
</dbReference>
<protein>
    <recommendedName>
        <fullName evidence="3">Stage 0 sporulation protein A homolog</fullName>
        <ecNumber evidence="2">2.7.13.3</ecNumber>
    </recommendedName>
</protein>
<organism evidence="15 16">
    <name type="scientific">[Clostridium] hylemonae DSM 15053</name>
    <dbReference type="NCBI Taxonomy" id="553973"/>
    <lineage>
        <taxon>Bacteria</taxon>
        <taxon>Bacillati</taxon>
        <taxon>Bacillota</taxon>
        <taxon>Clostridia</taxon>
        <taxon>Lachnospirales</taxon>
        <taxon>Lachnospiraceae</taxon>
    </lineage>
</organism>
<dbReference type="HOGENOM" id="CLU_000445_114_21_9"/>
<dbReference type="NCBIfam" id="TIGR00229">
    <property type="entry name" value="sensory_box"/>
    <property type="match status" value="1"/>
</dbReference>
<dbReference type="InterPro" id="IPR004358">
    <property type="entry name" value="Sig_transdc_His_kin-like_C"/>
</dbReference>
<dbReference type="Gene3D" id="1.10.287.130">
    <property type="match status" value="1"/>
</dbReference>
<feature type="domain" description="PAC" evidence="14">
    <location>
        <begin position="201"/>
        <end position="252"/>
    </location>
</feature>
<feature type="modified residue" description="4-aspartylphosphate" evidence="9">
    <location>
        <position position="1337"/>
    </location>
</feature>
<dbReference type="SUPFAM" id="SSF52172">
    <property type="entry name" value="CheY-like"/>
    <property type="match status" value="1"/>
</dbReference>
<evidence type="ECO:0000256" key="10">
    <source>
        <dbReference type="SAM" id="Coils"/>
    </source>
</evidence>
<proteinExistence type="predicted"/>
<dbReference type="InterPro" id="IPR036890">
    <property type="entry name" value="HATPase_C_sf"/>
</dbReference>
<reference evidence="15" key="2">
    <citation type="submission" date="2013-06" db="EMBL/GenBank/DDBJ databases">
        <title>Draft genome sequence of Clostridium hylemonae (DSM 15053).</title>
        <authorList>
            <person name="Sudarsanam P."/>
            <person name="Ley R."/>
            <person name="Guruge J."/>
            <person name="Turnbaugh P.J."/>
            <person name="Mahowald M."/>
            <person name="Liep D."/>
            <person name="Gordon J."/>
        </authorList>
    </citation>
    <scope>NUCLEOTIDE SEQUENCE</scope>
    <source>
        <strain evidence="15">DSM 15053</strain>
    </source>
</reference>
<dbReference type="PANTHER" id="PTHR43047">
    <property type="entry name" value="TWO-COMPONENT HISTIDINE PROTEIN KINASE"/>
    <property type="match status" value="1"/>
</dbReference>
<dbReference type="SMART" id="SM00388">
    <property type="entry name" value="HisKA"/>
    <property type="match status" value="1"/>
</dbReference>
<dbReference type="InterPro" id="IPR003661">
    <property type="entry name" value="HisK_dim/P_dom"/>
</dbReference>
<dbReference type="Pfam" id="PF00072">
    <property type="entry name" value="Response_reg"/>
    <property type="match status" value="1"/>
</dbReference>
<dbReference type="CDD" id="cd00130">
    <property type="entry name" value="PAS"/>
    <property type="match status" value="2"/>
</dbReference>
<evidence type="ECO:0000256" key="6">
    <source>
        <dbReference type="ARBA" id="ARBA00022777"/>
    </source>
</evidence>
<dbReference type="PROSITE" id="PS50112">
    <property type="entry name" value="PAS"/>
    <property type="match status" value="1"/>
</dbReference>
<dbReference type="EC" id="2.7.13.3" evidence="2"/>
<dbReference type="Proteomes" id="UP000004893">
    <property type="component" value="Unassembled WGS sequence"/>
</dbReference>
<dbReference type="SMART" id="SM00448">
    <property type="entry name" value="REC"/>
    <property type="match status" value="1"/>
</dbReference>
<dbReference type="eggNOG" id="COG2205">
    <property type="taxonomic scope" value="Bacteria"/>
</dbReference>
<dbReference type="Pfam" id="PF08447">
    <property type="entry name" value="PAS_3"/>
    <property type="match status" value="3"/>
</dbReference>
<dbReference type="PROSITE" id="PS50113">
    <property type="entry name" value="PAC"/>
    <property type="match status" value="1"/>
</dbReference>